<sequence length="168" mass="19315">MERNCLKYRYILLTVIVIINILLFIYFFTITSLKRLQVELTVHYKILNYPIKREDIGIKILRKLVQEIDSFRDAIELSESSLDVNLTANYLRCKVAAGTPPLNNITFYERSPKVVILAATVSSVHRLIFPHPEILDRKATFGSLSNTATSIFHDTIAIQVLLTPVHHY</sequence>
<evidence type="ECO:0000313" key="4">
    <source>
        <dbReference type="Proteomes" id="UP000324832"/>
    </source>
</evidence>
<dbReference type="Pfam" id="PF11715">
    <property type="entry name" value="Beta-prop_Nup120_160"/>
    <property type="match status" value="1"/>
</dbReference>
<keyword evidence="4" id="KW-1185">Reference proteome</keyword>
<keyword evidence="1" id="KW-1133">Transmembrane helix</keyword>
<dbReference type="Proteomes" id="UP000324832">
    <property type="component" value="Unassembled WGS sequence"/>
</dbReference>
<dbReference type="AlphaFoldDB" id="A0A5E4QZQ7"/>
<evidence type="ECO:0000256" key="1">
    <source>
        <dbReference type="SAM" id="Phobius"/>
    </source>
</evidence>
<evidence type="ECO:0000259" key="2">
    <source>
        <dbReference type="Pfam" id="PF11715"/>
    </source>
</evidence>
<evidence type="ECO:0000313" key="3">
    <source>
        <dbReference type="EMBL" id="VVD03158.1"/>
    </source>
</evidence>
<keyword evidence="1" id="KW-0812">Transmembrane</keyword>
<proteinExistence type="predicted"/>
<accession>A0A5E4QZQ7</accession>
<organism evidence="3 4">
    <name type="scientific">Leptidea sinapis</name>
    <dbReference type="NCBI Taxonomy" id="189913"/>
    <lineage>
        <taxon>Eukaryota</taxon>
        <taxon>Metazoa</taxon>
        <taxon>Ecdysozoa</taxon>
        <taxon>Arthropoda</taxon>
        <taxon>Hexapoda</taxon>
        <taxon>Insecta</taxon>
        <taxon>Pterygota</taxon>
        <taxon>Neoptera</taxon>
        <taxon>Endopterygota</taxon>
        <taxon>Lepidoptera</taxon>
        <taxon>Glossata</taxon>
        <taxon>Ditrysia</taxon>
        <taxon>Papilionoidea</taxon>
        <taxon>Pieridae</taxon>
        <taxon>Dismorphiinae</taxon>
        <taxon>Leptidea</taxon>
    </lineage>
</organism>
<reference evidence="3 4" key="1">
    <citation type="submission" date="2017-07" db="EMBL/GenBank/DDBJ databases">
        <authorList>
            <person name="Talla V."/>
            <person name="Backstrom N."/>
        </authorList>
    </citation>
    <scope>NUCLEOTIDE SEQUENCE [LARGE SCALE GENOMIC DNA]</scope>
</reference>
<dbReference type="EMBL" id="FZQP02006665">
    <property type="protein sequence ID" value="VVD03158.1"/>
    <property type="molecule type" value="Genomic_DNA"/>
</dbReference>
<dbReference type="InterPro" id="IPR059141">
    <property type="entry name" value="Beta-prop_Nup120_160"/>
</dbReference>
<gene>
    <name evidence="3" type="ORF">LSINAPIS_LOCUS13206</name>
</gene>
<protein>
    <recommendedName>
        <fullName evidence="2">Nucleoporin Nup120/160 beta-propeller domain-containing protein</fullName>
    </recommendedName>
</protein>
<feature type="domain" description="Nucleoporin Nup120/160 beta-propeller" evidence="2">
    <location>
        <begin position="71"/>
        <end position="154"/>
    </location>
</feature>
<keyword evidence="1" id="KW-0472">Membrane</keyword>
<feature type="transmembrane region" description="Helical" evidence="1">
    <location>
        <begin position="12"/>
        <end position="33"/>
    </location>
</feature>
<name>A0A5E4QZQ7_9NEOP</name>